<dbReference type="GO" id="GO:0043709">
    <property type="term" value="P:cell adhesion involved in single-species biofilm formation"/>
    <property type="evidence" value="ECO:0007669"/>
    <property type="project" value="TreeGrafter"/>
</dbReference>
<evidence type="ECO:0000313" key="6">
    <source>
        <dbReference type="Proteomes" id="UP000267342"/>
    </source>
</evidence>
<evidence type="ECO:0000256" key="2">
    <source>
        <dbReference type="ARBA" id="ARBA00006671"/>
    </source>
</evidence>
<dbReference type="SUPFAM" id="SSF49401">
    <property type="entry name" value="Bacterial adhesins"/>
    <property type="match status" value="1"/>
</dbReference>
<dbReference type="STRING" id="1123510.GCA_000620025_02016"/>
<name>A0A348HCX2_9GAMM</name>
<dbReference type="InterPro" id="IPR050263">
    <property type="entry name" value="Bact_Fimbrial_Adh_Pro"/>
</dbReference>
<accession>A0A348HCX2</accession>
<comment type="similarity">
    <text evidence="2">Belongs to the fimbrial protein family.</text>
</comment>
<dbReference type="Gene3D" id="2.60.40.1090">
    <property type="entry name" value="Fimbrial-type adhesion domain"/>
    <property type="match status" value="1"/>
</dbReference>
<dbReference type="PANTHER" id="PTHR33420">
    <property type="entry name" value="FIMBRIAL SUBUNIT ELFA-RELATED"/>
    <property type="match status" value="1"/>
</dbReference>
<dbReference type="KEGG" id="zpl:ZBT109_0698"/>
<dbReference type="InterPro" id="IPR000259">
    <property type="entry name" value="Adhesion_dom_fimbrial"/>
</dbReference>
<dbReference type="PANTHER" id="PTHR33420:SF14">
    <property type="entry name" value="TYPE 1 FIMBRIN D-MANNOSE SPECIFIC ADHESIN"/>
    <property type="match status" value="1"/>
</dbReference>
<dbReference type="Proteomes" id="UP000267342">
    <property type="component" value="Chromosome"/>
</dbReference>
<sequence>MPWSISPLNMNSKDSWMDKHRHCNHAGWRCLAGVLALCLAVWSGAASAWVTVQDPLTLTPAPKSYSGPSDSAELGGLIADDWVTTGSEWNMFSCGPALVVLGQCDESWIWPVKAPLPLTTTWNGVSYSVFDTGVPGIGYIVGIKDTHATAYTPMGSSANQSFSRKLLQLVLYTIGFNAHITFVKTTGHLQSGTYVIPAQSIAYVSAKDQVGTEKTSTIDISSTTLTIKARACTVGSVQQNVDLGTVTPSDLPSVGSVSAAKEVPIGLTCDDQVHLNATVSDQSNLANTSQVVSLSSDSTGGGVGVQVLYGDSDVPLELGPDDSSEGAVHQFKITDVSGDGASVTVPLRVRYVRTGDLKGGTANALAGVTFSYQ</sequence>
<dbReference type="Pfam" id="PF00419">
    <property type="entry name" value="Fimbrial"/>
    <property type="match status" value="1"/>
</dbReference>
<dbReference type="Gene3D" id="2.60.40.3310">
    <property type="match status" value="1"/>
</dbReference>
<comment type="subcellular location">
    <subcellularLocation>
        <location evidence="1">Fimbrium</location>
    </subcellularLocation>
</comment>
<feature type="domain" description="Fimbrial-type adhesion" evidence="4">
    <location>
        <begin position="224"/>
        <end position="373"/>
    </location>
</feature>
<gene>
    <name evidence="5" type="ORF">ZBT109_0698</name>
</gene>
<keyword evidence="6" id="KW-1185">Reference proteome</keyword>
<organism evidence="5 6">
    <name type="scientific">Zymobacter palmae</name>
    <dbReference type="NCBI Taxonomy" id="33074"/>
    <lineage>
        <taxon>Bacteria</taxon>
        <taxon>Pseudomonadati</taxon>
        <taxon>Pseudomonadota</taxon>
        <taxon>Gammaproteobacteria</taxon>
        <taxon>Oceanospirillales</taxon>
        <taxon>Halomonadaceae</taxon>
        <taxon>Zymobacter group</taxon>
        <taxon>Zymobacter</taxon>
    </lineage>
</organism>
<evidence type="ECO:0000259" key="4">
    <source>
        <dbReference type="Pfam" id="PF00419"/>
    </source>
</evidence>
<dbReference type="AlphaFoldDB" id="A0A348HCX2"/>
<dbReference type="GO" id="GO:0009289">
    <property type="term" value="C:pilus"/>
    <property type="evidence" value="ECO:0007669"/>
    <property type="project" value="UniProtKB-SubCell"/>
</dbReference>
<dbReference type="EMBL" id="AP018933">
    <property type="protein sequence ID" value="BBG29474.1"/>
    <property type="molecule type" value="Genomic_DNA"/>
</dbReference>
<keyword evidence="3" id="KW-0281">Fimbrium</keyword>
<dbReference type="InterPro" id="IPR008966">
    <property type="entry name" value="Adhesion_dom_sf"/>
</dbReference>
<reference evidence="5 6" key="1">
    <citation type="submission" date="2018-09" db="EMBL/GenBank/DDBJ databases">
        <title>Zymobacter palmae IAM14233 (=T109) whole genome analysis.</title>
        <authorList>
            <person name="Yanase H."/>
        </authorList>
    </citation>
    <scope>NUCLEOTIDE SEQUENCE [LARGE SCALE GENOMIC DNA]</scope>
    <source>
        <strain evidence="5 6">IAM14233</strain>
    </source>
</reference>
<evidence type="ECO:0000313" key="5">
    <source>
        <dbReference type="EMBL" id="BBG29474.1"/>
    </source>
</evidence>
<evidence type="ECO:0000256" key="1">
    <source>
        <dbReference type="ARBA" id="ARBA00004561"/>
    </source>
</evidence>
<protein>
    <submittedName>
        <fullName evidence="5">P pilus assembly protein, pilin FimA</fullName>
    </submittedName>
</protein>
<evidence type="ECO:0000256" key="3">
    <source>
        <dbReference type="ARBA" id="ARBA00023263"/>
    </source>
</evidence>
<proteinExistence type="inferred from homology"/>
<dbReference type="InterPro" id="IPR036937">
    <property type="entry name" value="Adhesion_dom_fimbrial_sf"/>
</dbReference>